<gene>
    <name evidence="1" type="ORF">F383_30198</name>
</gene>
<reference evidence="2" key="1">
    <citation type="submission" date="2014-09" db="EMBL/GenBank/DDBJ databases">
        <authorList>
            <person name="Mudge J."/>
            <person name="Ramaraj T."/>
            <person name="Lindquist I.E."/>
            <person name="Bharti A.K."/>
            <person name="Sundararajan A."/>
            <person name="Cameron C.T."/>
            <person name="Woodward J.E."/>
            <person name="May G.D."/>
            <person name="Brubaker C."/>
            <person name="Broadhvest J."/>
            <person name="Wilkins T.A."/>
        </authorList>
    </citation>
    <scope>NUCLEOTIDE SEQUENCE</scope>
    <source>
        <strain evidence="2">cv. AKA8401</strain>
    </source>
</reference>
<keyword evidence="2" id="KW-1185">Reference proteome</keyword>
<protein>
    <submittedName>
        <fullName evidence="1">Uncharacterized protein</fullName>
    </submittedName>
</protein>
<dbReference type="EMBL" id="JRRC01417085">
    <property type="protein sequence ID" value="KHG04711.1"/>
    <property type="molecule type" value="Genomic_DNA"/>
</dbReference>
<sequence length="37" mass="3962">MTVLLPLLSTHRVVNRGMGSVYEGWALALEGTETGAM</sequence>
<dbReference type="AlphaFoldDB" id="A0A0B0N0L8"/>
<proteinExistence type="predicted"/>
<evidence type="ECO:0000313" key="1">
    <source>
        <dbReference type="EMBL" id="KHG04711.1"/>
    </source>
</evidence>
<organism evidence="1 2">
    <name type="scientific">Gossypium arboreum</name>
    <name type="common">Tree cotton</name>
    <name type="synonym">Gossypium nanking</name>
    <dbReference type="NCBI Taxonomy" id="29729"/>
    <lineage>
        <taxon>Eukaryota</taxon>
        <taxon>Viridiplantae</taxon>
        <taxon>Streptophyta</taxon>
        <taxon>Embryophyta</taxon>
        <taxon>Tracheophyta</taxon>
        <taxon>Spermatophyta</taxon>
        <taxon>Magnoliopsida</taxon>
        <taxon>eudicotyledons</taxon>
        <taxon>Gunneridae</taxon>
        <taxon>Pentapetalae</taxon>
        <taxon>rosids</taxon>
        <taxon>malvids</taxon>
        <taxon>Malvales</taxon>
        <taxon>Malvaceae</taxon>
        <taxon>Malvoideae</taxon>
        <taxon>Gossypium</taxon>
    </lineage>
</organism>
<accession>A0A0B0N0L8</accession>
<evidence type="ECO:0000313" key="2">
    <source>
        <dbReference type="Proteomes" id="UP000032142"/>
    </source>
</evidence>
<comment type="caution">
    <text evidence="1">The sequence shown here is derived from an EMBL/GenBank/DDBJ whole genome shotgun (WGS) entry which is preliminary data.</text>
</comment>
<name>A0A0B0N0L8_GOSAR</name>
<dbReference type="Proteomes" id="UP000032142">
    <property type="component" value="Unassembled WGS sequence"/>
</dbReference>